<dbReference type="InterPro" id="IPR050701">
    <property type="entry name" value="Histone_Mod_Regulator"/>
</dbReference>
<feature type="domain" description="Zinc finger PHD-type" evidence="6">
    <location>
        <begin position="325"/>
        <end position="401"/>
    </location>
</feature>
<dbReference type="InterPro" id="IPR011011">
    <property type="entry name" value="Znf_FYVE_PHD"/>
</dbReference>
<reference evidence="7" key="1">
    <citation type="submission" date="2020-05" db="EMBL/GenBank/DDBJ databases">
        <title>Phylogenomic resolution of chytrid fungi.</title>
        <authorList>
            <person name="Stajich J.E."/>
            <person name="Amses K."/>
            <person name="Simmons R."/>
            <person name="Seto K."/>
            <person name="Myers J."/>
            <person name="Bonds A."/>
            <person name="Quandt C.A."/>
            <person name="Barry K."/>
            <person name="Liu P."/>
            <person name="Grigoriev I."/>
            <person name="Longcore J.E."/>
            <person name="James T.Y."/>
        </authorList>
    </citation>
    <scope>NUCLEOTIDE SEQUENCE</scope>
    <source>
        <strain evidence="7">JEL0318</strain>
    </source>
</reference>
<evidence type="ECO:0000256" key="5">
    <source>
        <dbReference type="SAM" id="MobiDB-lite"/>
    </source>
</evidence>
<dbReference type="PANTHER" id="PTHR13793:SF107">
    <property type="entry name" value="BROMODOMAIN-CONTAINING PROTEIN HOMOLOG"/>
    <property type="match status" value="1"/>
</dbReference>
<organism evidence="7 8">
    <name type="scientific">Rhizophlyctis rosea</name>
    <dbReference type="NCBI Taxonomy" id="64517"/>
    <lineage>
        <taxon>Eukaryota</taxon>
        <taxon>Fungi</taxon>
        <taxon>Fungi incertae sedis</taxon>
        <taxon>Chytridiomycota</taxon>
        <taxon>Chytridiomycota incertae sedis</taxon>
        <taxon>Chytridiomycetes</taxon>
        <taxon>Rhizophlyctidales</taxon>
        <taxon>Rhizophlyctidaceae</taxon>
        <taxon>Rhizophlyctis</taxon>
    </lineage>
</organism>
<dbReference type="GO" id="GO:0006357">
    <property type="term" value="P:regulation of transcription by RNA polymerase II"/>
    <property type="evidence" value="ECO:0007669"/>
    <property type="project" value="TreeGrafter"/>
</dbReference>
<dbReference type="GO" id="GO:0008270">
    <property type="term" value="F:zinc ion binding"/>
    <property type="evidence" value="ECO:0007669"/>
    <property type="project" value="UniProtKB-KW"/>
</dbReference>
<dbReference type="InterPro" id="IPR013083">
    <property type="entry name" value="Znf_RING/FYVE/PHD"/>
</dbReference>
<protein>
    <submittedName>
        <fullName evidence="7">PHD finger protein 14</fullName>
    </submittedName>
</protein>
<dbReference type="SUPFAM" id="SSF57903">
    <property type="entry name" value="FYVE/PHD zinc finger"/>
    <property type="match status" value="1"/>
</dbReference>
<keyword evidence="1" id="KW-0479">Metal-binding</keyword>
<sequence length="409" mass="45048">MLACTLKLTPPVSRVANIELEHIHPRGWAMECSICPSPDEAKFGCKINCESHGCKKAVHATCANDLGLLEEAKDDDDMANPYFTHCKQHGAGGDPQLNKWARWVRQKHKLLSRLPSTSTPSPETILRKRNDPRTFLEDAYVDMKSRQEGEIRTLLHDIAKLEAELADTEIELPKAEEEVERLEEDIKTGRHDVVKNREATESLRKNLVAVKGAFKGLPDGLDDGLRTKIIEMFVQGGDSLVLDPEHAAAFFDVYEDTIKNAPKRVESRNRRMRKSSSPPASASGRKLKQAAPTESRHHPYAKLAEKKEQSPAAPPSNRMNVVVGLCSICKTFESSPGGGGGAKAEEGVNGGSSGGGGKRGVGANRLAQCVECERLYHFGCLDPPLVKPLPRGFAWRYVLLRLPVFFRGS</sequence>
<keyword evidence="3" id="KW-0862">Zinc</keyword>
<feature type="domain" description="Zinc finger PHD-type" evidence="6">
    <location>
        <begin position="31"/>
        <end position="90"/>
    </location>
</feature>
<dbReference type="Pfam" id="PF13771">
    <property type="entry name" value="zf-HC5HC2H"/>
    <property type="match status" value="1"/>
</dbReference>
<name>A0AAD5SFT9_9FUNG</name>
<dbReference type="PANTHER" id="PTHR13793">
    <property type="entry name" value="PHD FINGER PROTEINS"/>
    <property type="match status" value="1"/>
</dbReference>
<accession>A0AAD5SFT9</accession>
<evidence type="ECO:0000256" key="4">
    <source>
        <dbReference type="SAM" id="Coils"/>
    </source>
</evidence>
<dbReference type="AlphaFoldDB" id="A0AAD5SFT9"/>
<feature type="coiled-coil region" evidence="4">
    <location>
        <begin position="144"/>
        <end position="192"/>
    </location>
</feature>
<comment type="caution">
    <text evidence="7">The sequence shown here is derived from an EMBL/GenBank/DDBJ whole genome shotgun (WGS) entry which is preliminary data.</text>
</comment>
<dbReference type="EMBL" id="JADGJD010000173">
    <property type="protein sequence ID" value="KAJ3053884.1"/>
    <property type="molecule type" value="Genomic_DNA"/>
</dbReference>
<dbReference type="Gene3D" id="3.30.40.10">
    <property type="entry name" value="Zinc/RING finger domain, C3HC4 (zinc finger)"/>
    <property type="match status" value="2"/>
</dbReference>
<keyword evidence="2" id="KW-0863">Zinc-finger</keyword>
<feature type="region of interest" description="Disordered" evidence="5">
    <location>
        <begin position="334"/>
        <end position="360"/>
    </location>
</feature>
<gene>
    <name evidence="7" type="primary">PHF14</name>
    <name evidence="7" type="ORF">HK097_003175</name>
</gene>
<dbReference type="InterPro" id="IPR001965">
    <property type="entry name" value="Znf_PHD"/>
</dbReference>
<dbReference type="Proteomes" id="UP001212841">
    <property type="component" value="Unassembled WGS sequence"/>
</dbReference>
<keyword evidence="8" id="KW-1185">Reference proteome</keyword>
<keyword evidence="4" id="KW-0175">Coiled coil</keyword>
<evidence type="ECO:0000259" key="6">
    <source>
        <dbReference type="SMART" id="SM00249"/>
    </source>
</evidence>
<evidence type="ECO:0000256" key="2">
    <source>
        <dbReference type="ARBA" id="ARBA00022771"/>
    </source>
</evidence>
<evidence type="ECO:0000313" key="8">
    <source>
        <dbReference type="Proteomes" id="UP001212841"/>
    </source>
</evidence>
<proteinExistence type="predicted"/>
<dbReference type="SMART" id="SM00249">
    <property type="entry name" value="PHD"/>
    <property type="match status" value="2"/>
</dbReference>
<evidence type="ECO:0000256" key="1">
    <source>
        <dbReference type="ARBA" id="ARBA00022723"/>
    </source>
</evidence>
<feature type="compositionally biased region" description="Gly residues" evidence="5">
    <location>
        <begin position="336"/>
        <end position="360"/>
    </location>
</feature>
<feature type="region of interest" description="Disordered" evidence="5">
    <location>
        <begin position="262"/>
        <end position="298"/>
    </location>
</feature>
<evidence type="ECO:0000256" key="3">
    <source>
        <dbReference type="ARBA" id="ARBA00022833"/>
    </source>
</evidence>
<evidence type="ECO:0000313" key="7">
    <source>
        <dbReference type="EMBL" id="KAJ3053884.1"/>
    </source>
</evidence>